<sequence>MEYSTDKTKTQSAANSSGEKVIQNKARELKDNRPISVLQKKVNNTGLPDNLKSGIENLSGHSMDDVKVHYNSDKPAQLNAHAYAQGSDIHIASGQEKHLPHEAWHVVQQKQGRVKPTLQMKGKVNVNDDKGLEKEADVMGTKALQFVNDGSQKNVHYTNSLNLQTVRQLVRIKLDNGTYYPDSHATGQIVESDELTSEQRGKANTDLQGNAVLINSIRNGWKHIRQNIDPIIDPLLASANITDEATKIKARRLYRESQNAGGGLTALLDAQKEWQNFLSENAVPMSAILSVHRSFGFEYEFATWELAPPNTVDVPSHTEVGKSAPFSPLFNTSFILETDAQKELELVAPPLLAGGANGIINKAFISQVHTLFINALVAFRGTHATANTHVNALPFNDHIGTGWKWTASAALIRVATARNKWAGKTNQIGYQLNIALTPHEITEQFQKDSPGADNNQEAVYNKILKRFHDSEVYKGLESPKTEIDTALLLLAKGISNAIAIPTLSLVAKTRKPWFTGDLHSHVKDLHGIWVKDNVPNITLAAVKENHQAQNDLRSIILSEKDKVARDILTSIPQYTPPKEVKGENTGITAMREAHTKLDTAVKGGTTSLKKAAQTEAIACLTKIAERLENHDETPTVNAKTDFLAEKFGTGDGVRKDTYANIPVSGNKTLHLAELRTNATTDAFLR</sequence>
<name>A0A444VV37_9FLAO</name>
<dbReference type="AlphaFoldDB" id="A0A444VV37"/>
<dbReference type="EMBL" id="JUIV01000015">
    <property type="protein sequence ID" value="RYJ37525.1"/>
    <property type="molecule type" value="Genomic_DNA"/>
</dbReference>
<dbReference type="InterPro" id="IPR025295">
    <property type="entry name" value="eCIS_core_dom"/>
</dbReference>
<accession>A0A444VV37</accession>
<comment type="caution">
    <text evidence="3">The sequence shown here is derived from an EMBL/GenBank/DDBJ whole genome shotgun (WGS) entry which is preliminary data.</text>
</comment>
<gene>
    <name evidence="3" type="ORF">NU08_3517</name>
</gene>
<protein>
    <submittedName>
        <fullName evidence="3">DUF4157 domain containing protein</fullName>
    </submittedName>
</protein>
<dbReference type="Proteomes" id="UP000290433">
    <property type="component" value="Unassembled WGS sequence"/>
</dbReference>
<proteinExistence type="predicted"/>
<organism evidence="3 4">
    <name type="scientific">Flavobacterium anhuiense</name>
    <dbReference type="NCBI Taxonomy" id="459526"/>
    <lineage>
        <taxon>Bacteria</taxon>
        <taxon>Pseudomonadati</taxon>
        <taxon>Bacteroidota</taxon>
        <taxon>Flavobacteriia</taxon>
        <taxon>Flavobacteriales</taxon>
        <taxon>Flavobacteriaceae</taxon>
        <taxon>Flavobacterium</taxon>
    </lineage>
</organism>
<evidence type="ECO:0000256" key="1">
    <source>
        <dbReference type="SAM" id="MobiDB-lite"/>
    </source>
</evidence>
<evidence type="ECO:0000259" key="2">
    <source>
        <dbReference type="Pfam" id="PF13699"/>
    </source>
</evidence>
<dbReference type="Pfam" id="PF13699">
    <property type="entry name" value="eCIS_core"/>
    <property type="match status" value="1"/>
</dbReference>
<feature type="domain" description="eCIS core" evidence="2">
    <location>
        <begin position="47"/>
        <end position="112"/>
    </location>
</feature>
<feature type="region of interest" description="Disordered" evidence="1">
    <location>
        <begin position="1"/>
        <end position="27"/>
    </location>
</feature>
<evidence type="ECO:0000313" key="4">
    <source>
        <dbReference type="Proteomes" id="UP000290433"/>
    </source>
</evidence>
<dbReference type="RefSeq" id="WP_207214079.1">
    <property type="nucleotide sequence ID" value="NZ_JUIV01000015.1"/>
</dbReference>
<evidence type="ECO:0000313" key="3">
    <source>
        <dbReference type="EMBL" id="RYJ37525.1"/>
    </source>
</evidence>
<reference evidence="3 4" key="1">
    <citation type="submission" date="2014-12" db="EMBL/GenBank/DDBJ databases">
        <title>Genome sequence of Flavobacterium anhuiense RCM74.</title>
        <authorList>
            <person name="Kim J.F."/>
            <person name="Song J.Y."/>
            <person name="Kwak M.-J."/>
            <person name="Lee S.-W."/>
        </authorList>
    </citation>
    <scope>NUCLEOTIDE SEQUENCE [LARGE SCALE GENOMIC DNA]</scope>
    <source>
        <strain evidence="3 4">RCM74</strain>
    </source>
</reference>